<evidence type="ECO:0000256" key="1">
    <source>
        <dbReference type="SAM" id="MobiDB-lite"/>
    </source>
</evidence>
<protein>
    <submittedName>
        <fullName evidence="2">Zinc finger protein basonuclin-2</fullName>
    </submittedName>
</protein>
<feature type="region of interest" description="Disordered" evidence="1">
    <location>
        <begin position="1"/>
        <end position="44"/>
    </location>
</feature>
<accession>A0AAV4MYI8</accession>
<organism evidence="2 3">
    <name type="scientific">Caerostris extrusa</name>
    <name type="common">Bark spider</name>
    <name type="synonym">Caerostris bankana</name>
    <dbReference type="NCBI Taxonomy" id="172846"/>
    <lineage>
        <taxon>Eukaryota</taxon>
        <taxon>Metazoa</taxon>
        <taxon>Ecdysozoa</taxon>
        <taxon>Arthropoda</taxon>
        <taxon>Chelicerata</taxon>
        <taxon>Arachnida</taxon>
        <taxon>Araneae</taxon>
        <taxon>Araneomorphae</taxon>
        <taxon>Entelegynae</taxon>
        <taxon>Araneoidea</taxon>
        <taxon>Araneidae</taxon>
        <taxon>Caerostris</taxon>
    </lineage>
</organism>
<dbReference type="EMBL" id="BPLR01020282">
    <property type="protein sequence ID" value="GIX76773.1"/>
    <property type="molecule type" value="Genomic_DNA"/>
</dbReference>
<feature type="region of interest" description="Disordered" evidence="1">
    <location>
        <begin position="138"/>
        <end position="167"/>
    </location>
</feature>
<feature type="compositionally biased region" description="Low complexity" evidence="1">
    <location>
        <begin position="1"/>
        <end position="25"/>
    </location>
</feature>
<name>A0AAV4MYI8_CAEEX</name>
<dbReference type="Proteomes" id="UP001054945">
    <property type="component" value="Unassembled WGS sequence"/>
</dbReference>
<gene>
    <name evidence="2" type="primary">BNC2_1</name>
    <name evidence="2" type="ORF">CEXT_252691</name>
</gene>
<feature type="compositionally biased region" description="Basic and acidic residues" evidence="1">
    <location>
        <begin position="102"/>
        <end position="112"/>
    </location>
</feature>
<feature type="region of interest" description="Disordered" evidence="1">
    <location>
        <begin position="93"/>
        <end position="112"/>
    </location>
</feature>
<proteinExistence type="predicted"/>
<reference evidence="2 3" key="1">
    <citation type="submission" date="2021-06" db="EMBL/GenBank/DDBJ databases">
        <title>Caerostris extrusa draft genome.</title>
        <authorList>
            <person name="Kono N."/>
            <person name="Arakawa K."/>
        </authorList>
    </citation>
    <scope>NUCLEOTIDE SEQUENCE [LARGE SCALE GENOMIC DNA]</scope>
</reference>
<keyword evidence="3" id="KW-1185">Reference proteome</keyword>
<feature type="compositionally biased region" description="Low complexity" evidence="1">
    <location>
        <begin position="138"/>
        <end position="151"/>
    </location>
</feature>
<dbReference type="AlphaFoldDB" id="A0AAV4MYI8"/>
<evidence type="ECO:0000313" key="2">
    <source>
        <dbReference type="EMBL" id="GIX76773.1"/>
    </source>
</evidence>
<sequence length="167" mass="18056">MSFSASSLNNISNTNNSSTYTTASSERSGCEDGIYCSEGEDEDTGNTAINLTRSSLTTSYMDSVYAAKKVRHLRKSANPMKRRWNPSVLATLSTNPATGKNEYNKKKINPHDGRAANPYPIIPPSGILDFANGMISSYSSGPHDGDSSSGSEIDLRPVTPRKIPFLK</sequence>
<comment type="caution">
    <text evidence="2">The sequence shown here is derived from an EMBL/GenBank/DDBJ whole genome shotgun (WGS) entry which is preliminary data.</text>
</comment>
<evidence type="ECO:0000313" key="3">
    <source>
        <dbReference type="Proteomes" id="UP001054945"/>
    </source>
</evidence>